<dbReference type="Proteomes" id="UP000693946">
    <property type="component" value="Unassembled WGS sequence"/>
</dbReference>
<evidence type="ECO:0000313" key="1">
    <source>
        <dbReference type="EMBL" id="KAG7467799.1"/>
    </source>
</evidence>
<accession>A0AAV6PIQ1</accession>
<organism evidence="1 2">
    <name type="scientific">Solea senegalensis</name>
    <name type="common">Senegalese sole</name>
    <dbReference type="NCBI Taxonomy" id="28829"/>
    <lineage>
        <taxon>Eukaryota</taxon>
        <taxon>Metazoa</taxon>
        <taxon>Chordata</taxon>
        <taxon>Craniata</taxon>
        <taxon>Vertebrata</taxon>
        <taxon>Euteleostomi</taxon>
        <taxon>Actinopterygii</taxon>
        <taxon>Neopterygii</taxon>
        <taxon>Teleostei</taxon>
        <taxon>Neoteleostei</taxon>
        <taxon>Acanthomorphata</taxon>
        <taxon>Carangaria</taxon>
        <taxon>Pleuronectiformes</taxon>
        <taxon>Pleuronectoidei</taxon>
        <taxon>Soleidae</taxon>
        <taxon>Solea</taxon>
    </lineage>
</organism>
<sequence>MLEKEVKRLLHLQNKQQEHAFRSAVDKIRSCFTCLTQRVECRLQLLPSHIRVIAPEHCKSTDIVTFRCAERETMLLKEYRICMPLTVEEDLSSLS</sequence>
<comment type="caution">
    <text evidence="1">The sequence shown here is derived from an EMBL/GenBank/DDBJ whole genome shotgun (WGS) entry which is preliminary data.</text>
</comment>
<evidence type="ECO:0000313" key="2">
    <source>
        <dbReference type="Proteomes" id="UP000693946"/>
    </source>
</evidence>
<gene>
    <name evidence="1" type="ORF">JOB18_046549</name>
</gene>
<reference evidence="1 2" key="1">
    <citation type="journal article" date="2021" name="Sci. Rep.">
        <title>Chromosome anchoring in Senegalese sole (Solea senegalensis) reveals sex-associated markers and genome rearrangements in flatfish.</title>
        <authorList>
            <person name="Guerrero-Cozar I."/>
            <person name="Gomez-Garrido J."/>
            <person name="Berbel C."/>
            <person name="Martinez-Blanch J.F."/>
            <person name="Alioto T."/>
            <person name="Claros M.G."/>
            <person name="Gagnaire P.A."/>
            <person name="Manchado M."/>
        </authorList>
    </citation>
    <scope>NUCLEOTIDE SEQUENCE [LARGE SCALE GENOMIC DNA]</scope>
    <source>
        <strain evidence="1">Sse05_10M</strain>
    </source>
</reference>
<dbReference type="EMBL" id="JAGKHQ010000495">
    <property type="protein sequence ID" value="KAG7467799.1"/>
    <property type="molecule type" value="Genomic_DNA"/>
</dbReference>
<proteinExistence type="predicted"/>
<protein>
    <submittedName>
        <fullName evidence="1">Uncharacterized protein</fullName>
    </submittedName>
</protein>
<keyword evidence="2" id="KW-1185">Reference proteome</keyword>
<name>A0AAV6PIQ1_SOLSE</name>
<dbReference type="AlphaFoldDB" id="A0AAV6PIQ1"/>